<evidence type="ECO:0000313" key="10">
    <source>
        <dbReference type="Proteomes" id="UP000298021"/>
    </source>
</evidence>
<feature type="transmembrane region" description="Helical" evidence="7">
    <location>
        <begin position="253"/>
        <end position="273"/>
    </location>
</feature>
<dbReference type="GO" id="GO:0005886">
    <property type="term" value="C:plasma membrane"/>
    <property type="evidence" value="ECO:0007669"/>
    <property type="project" value="UniProtKB-SubCell"/>
</dbReference>
<comment type="subcellular location">
    <subcellularLocation>
        <location evidence="1">Cell membrane</location>
        <topology evidence="1">Multi-pass membrane protein</topology>
    </subcellularLocation>
</comment>
<keyword evidence="3" id="KW-1003">Cell membrane</keyword>
<dbReference type="SUPFAM" id="SSF82866">
    <property type="entry name" value="Multidrug efflux transporter AcrB transmembrane domain"/>
    <property type="match status" value="1"/>
</dbReference>
<dbReference type="Gene3D" id="1.10.287.950">
    <property type="entry name" value="Methyl-accepting chemotaxis protein"/>
    <property type="match status" value="1"/>
</dbReference>
<evidence type="ECO:0000256" key="5">
    <source>
        <dbReference type="ARBA" id="ARBA00022989"/>
    </source>
</evidence>
<dbReference type="Proteomes" id="UP000298021">
    <property type="component" value="Unassembled WGS sequence"/>
</dbReference>
<keyword evidence="6 7" id="KW-0472">Membrane</keyword>
<dbReference type="NCBIfam" id="TIGR03057">
    <property type="entry name" value="xxxLxxG_by_4"/>
    <property type="match status" value="2"/>
</dbReference>
<evidence type="ECO:0000259" key="8">
    <source>
        <dbReference type="Pfam" id="PF03176"/>
    </source>
</evidence>
<keyword evidence="4 7" id="KW-0812">Transmembrane</keyword>
<feature type="transmembrane region" description="Helical" evidence="7">
    <location>
        <begin position="227"/>
        <end position="246"/>
    </location>
</feature>
<evidence type="ECO:0000256" key="7">
    <source>
        <dbReference type="SAM" id="Phobius"/>
    </source>
</evidence>
<feature type="domain" description="Membrane transport protein MMPL" evidence="8">
    <location>
        <begin position="66"/>
        <end position="370"/>
    </location>
</feature>
<dbReference type="InterPro" id="IPR050545">
    <property type="entry name" value="Mycobact_MmpL"/>
</dbReference>
<protein>
    <recommendedName>
        <fullName evidence="8">Membrane transport protein MMPL domain-containing protein</fullName>
    </recommendedName>
</protein>
<comment type="similarity">
    <text evidence="2">Belongs to the resistance-nodulation-cell division (RND) (TC 2.A.6) family. MmpL subfamily.</text>
</comment>
<dbReference type="EMBL" id="RKLY01000049">
    <property type="protein sequence ID" value="TGD21010.1"/>
    <property type="molecule type" value="Genomic_DNA"/>
</dbReference>
<proteinExistence type="inferred from homology"/>
<dbReference type="InterPro" id="IPR023908">
    <property type="entry name" value="xxxLxxG_rpt"/>
</dbReference>
<dbReference type="PANTHER" id="PTHR33406:SF6">
    <property type="entry name" value="MEMBRANE PROTEIN YDGH-RELATED"/>
    <property type="match status" value="1"/>
</dbReference>
<evidence type="ECO:0000256" key="1">
    <source>
        <dbReference type="ARBA" id="ARBA00004651"/>
    </source>
</evidence>
<dbReference type="Gene3D" id="1.20.1640.10">
    <property type="entry name" value="Multidrug efflux transporter AcrB transmembrane domain"/>
    <property type="match status" value="1"/>
</dbReference>
<gene>
    <name evidence="9" type="ORF">EGT49_12140</name>
</gene>
<organism evidence="9 10">
    <name type="scientific">Companilactobacillus suantsaicola</name>
    <dbReference type="NCBI Taxonomy" id="2487723"/>
    <lineage>
        <taxon>Bacteria</taxon>
        <taxon>Bacillati</taxon>
        <taxon>Bacillota</taxon>
        <taxon>Bacilli</taxon>
        <taxon>Lactobacillales</taxon>
        <taxon>Lactobacillaceae</taxon>
        <taxon>Companilactobacillus</taxon>
    </lineage>
</organism>
<dbReference type="Pfam" id="PF03176">
    <property type="entry name" value="MMPL"/>
    <property type="match status" value="1"/>
</dbReference>
<accession>A0A4Z0JE15</accession>
<dbReference type="AlphaFoldDB" id="A0A4Z0JE15"/>
<dbReference type="OrthoDB" id="9782006at2"/>
<evidence type="ECO:0000256" key="3">
    <source>
        <dbReference type="ARBA" id="ARBA00022475"/>
    </source>
</evidence>
<comment type="caution">
    <text evidence="9">The sequence shown here is derived from an EMBL/GenBank/DDBJ whole genome shotgun (WGS) entry which is preliminary data.</text>
</comment>
<feature type="transmembrane region" description="Helical" evidence="7">
    <location>
        <begin position="285"/>
        <end position="304"/>
    </location>
</feature>
<evidence type="ECO:0000256" key="4">
    <source>
        <dbReference type="ARBA" id="ARBA00022692"/>
    </source>
</evidence>
<sequence length="400" mass="42116">MTSQISQLSSATQTLASGANQVAGGSSQLASGAGSLASANSQIASGASTLASGTNTLNSSSSTLNSGASQVNSASQQVNTGVQTLNTKLQAMSSQVEELQNGLGSASSGLTSLANGSDTMNDYLTELQKSYIGKDFYLPKETIHSKAFKPALDTYMADNNKITTMTVVLKGDPNSEKANKQFKQLQKDIKAQVKHGALDGTQVALGGQTSQDNDLRTLANGDFKRTAIIMVIGIGIALIVVIQSLLQPMTIIATLLAAYAVSMSLTRIISSTFLGRPLLSWNTPFFTFIMLMALGVDYSIFLMIRYKDDHDGTDLKKQMLRAATAIGAVVISAAIILSGTFAALIPSGVTTLIQVALGVIIGLIVLVFALPVTMSGLISLTQWHEMREHGLDKKAKKTDK</sequence>
<evidence type="ECO:0000313" key="9">
    <source>
        <dbReference type="EMBL" id="TGD21010.1"/>
    </source>
</evidence>
<name>A0A4Z0JE15_9LACO</name>
<keyword evidence="10" id="KW-1185">Reference proteome</keyword>
<keyword evidence="5 7" id="KW-1133">Transmembrane helix</keyword>
<dbReference type="PANTHER" id="PTHR33406">
    <property type="entry name" value="MEMBRANE PROTEIN MJ1562-RELATED"/>
    <property type="match status" value="1"/>
</dbReference>
<feature type="transmembrane region" description="Helical" evidence="7">
    <location>
        <begin position="351"/>
        <end position="378"/>
    </location>
</feature>
<feature type="transmembrane region" description="Helical" evidence="7">
    <location>
        <begin position="325"/>
        <end position="345"/>
    </location>
</feature>
<evidence type="ECO:0000256" key="6">
    <source>
        <dbReference type="ARBA" id="ARBA00023136"/>
    </source>
</evidence>
<dbReference type="InterPro" id="IPR004869">
    <property type="entry name" value="MMPL_dom"/>
</dbReference>
<reference evidence="9 10" key="1">
    <citation type="submission" date="2018-10" db="EMBL/GenBank/DDBJ databases">
        <title>Lactobacillus sp. R7 and Lactobacillus sp. R19 isolated from fermented mustard green product of Taiwan.</title>
        <authorList>
            <person name="Lin S.-T."/>
        </authorList>
    </citation>
    <scope>NUCLEOTIDE SEQUENCE [LARGE SCALE GENOMIC DNA]</scope>
    <source>
        <strain evidence="9 10">BCRC 81127</strain>
    </source>
</reference>
<evidence type="ECO:0000256" key="2">
    <source>
        <dbReference type="ARBA" id="ARBA00010157"/>
    </source>
</evidence>